<keyword evidence="2" id="KW-0378">Hydrolase</keyword>
<name>K1LJC1_CECL9</name>
<dbReference type="Gene3D" id="3.20.20.370">
    <property type="entry name" value="Glycoside hydrolase/deacetylase"/>
    <property type="match status" value="1"/>
</dbReference>
<dbReference type="PROSITE" id="PS51677">
    <property type="entry name" value="NODB"/>
    <property type="match status" value="1"/>
</dbReference>
<dbReference type="GO" id="GO:0016020">
    <property type="term" value="C:membrane"/>
    <property type="evidence" value="ECO:0007669"/>
    <property type="project" value="TreeGrafter"/>
</dbReference>
<dbReference type="PANTHER" id="PTHR10587:SF133">
    <property type="entry name" value="CHITIN DEACETYLASE 1-RELATED"/>
    <property type="match status" value="1"/>
</dbReference>
<dbReference type="GO" id="GO:0016810">
    <property type="term" value="F:hydrolase activity, acting on carbon-nitrogen (but not peptide) bonds"/>
    <property type="evidence" value="ECO:0007669"/>
    <property type="project" value="InterPro"/>
</dbReference>
<accession>K1LJC1</accession>
<evidence type="ECO:0000256" key="1">
    <source>
        <dbReference type="ARBA" id="ARBA00022723"/>
    </source>
</evidence>
<dbReference type="PATRIC" id="fig|1225176.3.peg.1027"/>
<dbReference type="InterPro" id="IPR050248">
    <property type="entry name" value="Polysacc_deacetylase_ArnD"/>
</dbReference>
<dbReference type="Pfam" id="PF01522">
    <property type="entry name" value="Polysacc_deac_1"/>
    <property type="match status" value="1"/>
</dbReference>
<protein>
    <submittedName>
        <fullName evidence="4">Delta-lactam-biosynthetic de-N-acetylase</fullName>
    </submittedName>
</protein>
<dbReference type="EMBL" id="AMGM01000009">
    <property type="protein sequence ID" value="EKB50413.1"/>
    <property type="molecule type" value="Genomic_DNA"/>
</dbReference>
<dbReference type="InterPro" id="IPR011330">
    <property type="entry name" value="Glyco_hydro/deAcase_b/a-brl"/>
</dbReference>
<evidence type="ECO:0000256" key="2">
    <source>
        <dbReference type="ARBA" id="ARBA00022801"/>
    </source>
</evidence>
<evidence type="ECO:0000313" key="5">
    <source>
        <dbReference type="Proteomes" id="UP000004478"/>
    </source>
</evidence>
<dbReference type="GO" id="GO:0046872">
    <property type="term" value="F:metal ion binding"/>
    <property type="evidence" value="ECO:0007669"/>
    <property type="project" value="UniProtKB-KW"/>
</dbReference>
<proteinExistence type="predicted"/>
<dbReference type="PANTHER" id="PTHR10587">
    <property type="entry name" value="GLYCOSYL TRANSFERASE-RELATED"/>
    <property type="match status" value="1"/>
</dbReference>
<keyword evidence="5" id="KW-1185">Reference proteome</keyword>
<dbReference type="GO" id="GO:0005975">
    <property type="term" value="P:carbohydrate metabolic process"/>
    <property type="evidence" value="ECO:0007669"/>
    <property type="project" value="InterPro"/>
</dbReference>
<gene>
    <name evidence="4" type="ORF">B879_00962</name>
</gene>
<dbReference type="SUPFAM" id="SSF88713">
    <property type="entry name" value="Glycoside hydrolase/deacetylase"/>
    <property type="match status" value="1"/>
</dbReference>
<dbReference type="Proteomes" id="UP000004478">
    <property type="component" value="Unassembled WGS sequence"/>
</dbReference>
<feature type="domain" description="NodB homology" evidence="3">
    <location>
        <begin position="45"/>
        <end position="254"/>
    </location>
</feature>
<dbReference type="CDD" id="cd10917">
    <property type="entry name" value="CE4_NodB_like_6s_7s"/>
    <property type="match status" value="1"/>
</dbReference>
<sequence length="266" mass="30770">MVFLKMVKFYSMPVFAMIFLSLSLNCYSQFELSHGAIIRGDISLKKIALVFTGHDHAEGGEEILKVLEEKEVPGAFFLTGDFLRNPDFKSIIHKMITDGHYVGPHSDKHLLYCTWEDREMLLIDKEKFFLDLDNNYQELERFGLTLEQAAYFLPPYEWYNITISEWASEFGAQLINFTPGTRSHADYTDPSMPNYINSQDIMRSIYDYEKEADNGLNGFILLSHIGVGQNRTDKFYKHLPHLIDGLQVKGYKIVALEELLKENDDQ</sequence>
<evidence type="ECO:0000259" key="3">
    <source>
        <dbReference type="PROSITE" id="PS51677"/>
    </source>
</evidence>
<evidence type="ECO:0000313" key="4">
    <source>
        <dbReference type="EMBL" id="EKB50413.1"/>
    </source>
</evidence>
<dbReference type="InterPro" id="IPR002509">
    <property type="entry name" value="NODB_dom"/>
</dbReference>
<dbReference type="AlphaFoldDB" id="K1LJC1"/>
<reference evidence="4 5" key="1">
    <citation type="journal article" date="2012" name="J. Bacteriol.">
        <title>Draft Genome Sequence of Cecembia lonarensis Strain LW9T, Isolated from Lonar Lake, a Haloalkaline Lake in India.</title>
        <authorList>
            <person name="Shivaji S."/>
            <person name="Ara S."/>
            <person name="Singh A."/>
            <person name="Pinnaka A.K."/>
        </authorList>
    </citation>
    <scope>NUCLEOTIDE SEQUENCE [LARGE SCALE GENOMIC DNA]</scope>
    <source>
        <strain evidence="4 5">LW9</strain>
    </source>
</reference>
<keyword evidence="1" id="KW-0479">Metal-binding</keyword>
<organism evidence="4 5">
    <name type="scientific">Cecembia lonarensis (strain CCUG 58316 / KCTC 22772 / LW9)</name>
    <dbReference type="NCBI Taxonomy" id="1225176"/>
    <lineage>
        <taxon>Bacteria</taxon>
        <taxon>Pseudomonadati</taxon>
        <taxon>Bacteroidota</taxon>
        <taxon>Cytophagia</taxon>
        <taxon>Cytophagales</taxon>
        <taxon>Cyclobacteriaceae</taxon>
        <taxon>Cecembia</taxon>
    </lineage>
</organism>
<comment type="caution">
    <text evidence="4">The sequence shown here is derived from an EMBL/GenBank/DDBJ whole genome shotgun (WGS) entry which is preliminary data.</text>
</comment>